<proteinExistence type="predicted"/>
<reference evidence="2" key="1">
    <citation type="submission" date="2023-06" db="EMBL/GenBank/DDBJ databases">
        <title>Conoideocrella luteorostrata (Hypocreales: Clavicipitaceae), a potential biocontrol fungus for elongate hemlock scale in United States Christmas tree production areas.</title>
        <authorList>
            <person name="Barrett H."/>
            <person name="Lovett B."/>
            <person name="Macias A.M."/>
            <person name="Stajich J.E."/>
            <person name="Kasson M.T."/>
        </authorList>
    </citation>
    <scope>NUCLEOTIDE SEQUENCE</scope>
    <source>
        <strain evidence="2">ARSEF 14590</strain>
    </source>
</reference>
<accession>A0AAJ0FYU1</accession>
<feature type="domain" description="FAD dependent oxidoreductase" evidence="1">
    <location>
        <begin position="17"/>
        <end position="225"/>
    </location>
</feature>
<evidence type="ECO:0000313" key="2">
    <source>
        <dbReference type="EMBL" id="KAK2598911.1"/>
    </source>
</evidence>
<evidence type="ECO:0000259" key="1">
    <source>
        <dbReference type="Pfam" id="PF01266"/>
    </source>
</evidence>
<dbReference type="InterPro" id="IPR036188">
    <property type="entry name" value="FAD/NAD-bd_sf"/>
</dbReference>
<dbReference type="Pfam" id="PF01266">
    <property type="entry name" value="DAO"/>
    <property type="match status" value="1"/>
</dbReference>
<gene>
    <name evidence="2" type="ORF">QQS21_005653</name>
</gene>
<dbReference type="AlphaFoldDB" id="A0AAJ0FYU1"/>
<dbReference type="Proteomes" id="UP001251528">
    <property type="component" value="Unassembled WGS sequence"/>
</dbReference>
<keyword evidence="3" id="KW-1185">Reference proteome</keyword>
<dbReference type="InterPro" id="IPR006076">
    <property type="entry name" value="FAD-dep_OxRdtase"/>
</dbReference>
<name>A0AAJ0FYU1_9HYPO</name>
<dbReference type="SUPFAM" id="SSF51905">
    <property type="entry name" value="FAD/NAD(P)-binding domain"/>
    <property type="match status" value="1"/>
</dbReference>
<organism evidence="2 3">
    <name type="scientific">Conoideocrella luteorostrata</name>
    <dbReference type="NCBI Taxonomy" id="1105319"/>
    <lineage>
        <taxon>Eukaryota</taxon>
        <taxon>Fungi</taxon>
        <taxon>Dikarya</taxon>
        <taxon>Ascomycota</taxon>
        <taxon>Pezizomycotina</taxon>
        <taxon>Sordariomycetes</taxon>
        <taxon>Hypocreomycetidae</taxon>
        <taxon>Hypocreales</taxon>
        <taxon>Clavicipitaceae</taxon>
        <taxon>Conoideocrella</taxon>
    </lineage>
</organism>
<protein>
    <recommendedName>
        <fullName evidence="1">FAD dependent oxidoreductase domain-containing protein</fullName>
    </recommendedName>
</protein>
<comment type="caution">
    <text evidence="2">The sequence shown here is derived from an EMBL/GenBank/DDBJ whole genome shotgun (WGS) entry which is preliminary data.</text>
</comment>
<sequence length="472" mass="52685">MPMLEPQNASNDRPMFAIVGGGISGVVQAIYLAEKYPSLNIVIFEKNEDFLTGTSAINPGRPSLGFHYQDLPTATFCQDNTVNFTKFLERIKCPTIFADAPQMGIYVLMKDSLSILGETIRPIFRPDELEGCFEKIRHHAIDKYSNDEDFKRHFGHPEAICRKLDKVEYEPLLTQETLKGVGACYETSEKTFNIPGICSYLREYVKKFKNIKVLTGAIVTHIEKPCGPKDKDYRITWGSNVDDRTQVSTAQFLTLACWERVGHFLKQLNRENSQPTHNRLKMLGIIEIDMEKARPETIRPIFVASGAFSMISPQVRHQLRDGRLVCDCACTLAIRTNVMASADDVPLPADYVRKIEGNMSLEERLDLAKPILEGAKGIFACMKDARLVDARFGTVRVPFGSGKNINIHAAASEHHSRADHGFKALGDRLFINEAMKVIYAVHNAELAAECIQSDVTKMIGNLKGVNGGTNGI</sequence>
<dbReference type="EMBL" id="JASWJB010000096">
    <property type="protein sequence ID" value="KAK2598911.1"/>
    <property type="molecule type" value="Genomic_DNA"/>
</dbReference>
<dbReference type="Gene3D" id="3.50.50.60">
    <property type="entry name" value="FAD/NAD(P)-binding domain"/>
    <property type="match status" value="1"/>
</dbReference>
<evidence type="ECO:0000313" key="3">
    <source>
        <dbReference type="Proteomes" id="UP001251528"/>
    </source>
</evidence>